<name>A2BXT6_PROM5</name>
<dbReference type="EMBL" id="CP000552">
    <property type="protein sequence ID" value="ABM72597.1"/>
    <property type="molecule type" value="Genomic_DNA"/>
</dbReference>
<accession>A2BXT6</accession>
<evidence type="ECO:0000313" key="3">
    <source>
        <dbReference type="Proteomes" id="UP000001589"/>
    </source>
</evidence>
<dbReference type="InterPro" id="IPR029063">
    <property type="entry name" value="SAM-dependent_MTases_sf"/>
</dbReference>
<dbReference type="SUPFAM" id="SSF53335">
    <property type="entry name" value="S-adenosyl-L-methionine-dependent methyltransferases"/>
    <property type="match status" value="1"/>
</dbReference>
<dbReference type="AlphaFoldDB" id="A2BXT6"/>
<dbReference type="GeneID" id="60201263"/>
<proteinExistence type="predicted"/>
<dbReference type="KEGG" id="pmc:P9515_13901"/>
<dbReference type="eggNOG" id="COG4122">
    <property type="taxonomic scope" value="Bacteria"/>
</dbReference>
<dbReference type="Gene3D" id="3.40.50.150">
    <property type="entry name" value="Vaccinia Virus protein VP39"/>
    <property type="match status" value="1"/>
</dbReference>
<dbReference type="OrthoDB" id="9778870at2"/>
<evidence type="ECO:0000313" key="2">
    <source>
        <dbReference type="EMBL" id="ABM72597.1"/>
    </source>
</evidence>
<feature type="domain" description="Methyltransferase FkbM" evidence="1">
    <location>
        <begin position="153"/>
        <end position="229"/>
    </location>
</feature>
<reference evidence="2 3" key="1">
    <citation type="journal article" date="2007" name="PLoS Genet.">
        <title>Patterns and implications of gene gain and loss in the evolution of Prochlorococcus.</title>
        <authorList>
            <person name="Kettler G.C."/>
            <person name="Martiny A.C."/>
            <person name="Huang K."/>
            <person name="Zucker J."/>
            <person name="Coleman M.L."/>
            <person name="Rodrigue S."/>
            <person name="Chen F."/>
            <person name="Lapidus A."/>
            <person name="Ferriera S."/>
            <person name="Johnson J."/>
            <person name="Steglich C."/>
            <person name="Church G.M."/>
            <person name="Richardson P."/>
            <person name="Chisholm S.W."/>
        </authorList>
    </citation>
    <scope>NUCLEOTIDE SEQUENCE [LARGE SCALE GENOMIC DNA]</scope>
    <source>
        <strain evidence="2 3">MIT 9515</strain>
    </source>
</reference>
<dbReference type="RefSeq" id="WP_011820694.1">
    <property type="nucleotide sequence ID" value="NC_008817.1"/>
</dbReference>
<organism evidence="2 3">
    <name type="scientific">Prochlorococcus marinus (strain MIT 9515)</name>
    <dbReference type="NCBI Taxonomy" id="167542"/>
    <lineage>
        <taxon>Bacteria</taxon>
        <taxon>Bacillati</taxon>
        <taxon>Cyanobacteriota</taxon>
        <taxon>Cyanophyceae</taxon>
        <taxon>Synechococcales</taxon>
        <taxon>Prochlorococcaceae</taxon>
        <taxon>Prochlorococcus</taxon>
    </lineage>
</organism>
<protein>
    <recommendedName>
        <fullName evidence="1">Methyltransferase FkbM domain-containing protein</fullName>
    </recommendedName>
</protein>
<dbReference type="HOGENOM" id="CLU_979378_0_0_3"/>
<dbReference type="InterPro" id="IPR006342">
    <property type="entry name" value="FkbM_mtfrase"/>
</dbReference>
<dbReference type="Pfam" id="PF05050">
    <property type="entry name" value="Methyltransf_21"/>
    <property type="match status" value="1"/>
</dbReference>
<dbReference type="Proteomes" id="UP000001589">
    <property type="component" value="Chromosome"/>
</dbReference>
<gene>
    <name evidence="2" type="ordered locus">P9515_13901</name>
</gene>
<sequence length="288" mass="33241">MKKKLLHNPIKERVLLTISDNSCDYIPKVSNAGKIINGYQIMHNGLKIIAESYNGEWMGEIIKNLKGHHEPQEEKAFYEILKDLKDGSSMLELGSNWSYYSMWFAKEIKNSINLMLEPDQEKLQKGLKHFKMNNLNSFAFIQGTVGKNFEHAKDFLGTTLVQYTVDYILNFYKIKKLSILHSDIQGAELNMLRGAKNSLKNKSIEYLFISTHHDAIHLLCKEFLKEMGYYIICEHSLNESSSADGLIVASSNKRDQINIFKVKSSSASLVKKTKNLIRYYQYKFFSIE</sequence>
<dbReference type="STRING" id="167542.P9515_13901"/>
<evidence type="ECO:0000259" key="1">
    <source>
        <dbReference type="Pfam" id="PF05050"/>
    </source>
</evidence>